<protein>
    <submittedName>
        <fullName evidence="2">Uncharacterized protein</fullName>
    </submittedName>
</protein>
<dbReference type="STRING" id="1121420.SAMN02746098_01498"/>
<keyword evidence="3" id="KW-1185">Reference proteome</keyword>
<feature type="transmembrane region" description="Helical" evidence="1">
    <location>
        <begin position="12"/>
        <end position="35"/>
    </location>
</feature>
<keyword evidence="1" id="KW-0812">Transmembrane</keyword>
<organism evidence="2 3">
    <name type="scientific">Desulfosporosinus lacus DSM 15449</name>
    <dbReference type="NCBI Taxonomy" id="1121420"/>
    <lineage>
        <taxon>Bacteria</taxon>
        <taxon>Bacillati</taxon>
        <taxon>Bacillota</taxon>
        <taxon>Clostridia</taxon>
        <taxon>Eubacteriales</taxon>
        <taxon>Desulfitobacteriaceae</taxon>
        <taxon>Desulfosporosinus</taxon>
    </lineage>
</organism>
<gene>
    <name evidence="2" type="ORF">SAMN02746098_01498</name>
</gene>
<feature type="transmembrane region" description="Helical" evidence="1">
    <location>
        <begin position="159"/>
        <end position="186"/>
    </location>
</feature>
<dbReference type="Proteomes" id="UP000183954">
    <property type="component" value="Unassembled WGS sequence"/>
</dbReference>
<sequence>MLFKRGQIDRERISGVIIFISLFVILMTLVGVRFLNVKVTNIELIDRGLYSVITDNGPVNIGKDDILRIERTSKKAGMTSSTVELFKIYTTKGFIYLSSLDPFYKMGKELVNSVDLEGKPVWIHNFNGTGSEASFDQRQNANLKLIQPFSYAIGTSAKLASVIFSILSLQYLSLAIGGLSLMILIFPLRLETPLPAQSVILQNSEYSKEEKQLDAVAK</sequence>
<dbReference type="OrthoDB" id="1795770at2"/>
<dbReference type="EMBL" id="FQXJ01000005">
    <property type="protein sequence ID" value="SHH83762.1"/>
    <property type="molecule type" value="Genomic_DNA"/>
</dbReference>
<dbReference type="AlphaFoldDB" id="A0A1M5W8B7"/>
<keyword evidence="1" id="KW-0472">Membrane</keyword>
<accession>A0A1M5W8B7</accession>
<reference evidence="3" key="1">
    <citation type="submission" date="2016-11" db="EMBL/GenBank/DDBJ databases">
        <authorList>
            <person name="Varghese N."/>
            <person name="Submissions S."/>
        </authorList>
    </citation>
    <scope>NUCLEOTIDE SEQUENCE [LARGE SCALE GENOMIC DNA]</scope>
    <source>
        <strain evidence="3">DSM 15449</strain>
    </source>
</reference>
<evidence type="ECO:0000256" key="1">
    <source>
        <dbReference type="SAM" id="Phobius"/>
    </source>
</evidence>
<evidence type="ECO:0000313" key="3">
    <source>
        <dbReference type="Proteomes" id="UP000183954"/>
    </source>
</evidence>
<dbReference type="RefSeq" id="WP_073029027.1">
    <property type="nucleotide sequence ID" value="NZ_FQXJ01000005.1"/>
</dbReference>
<keyword evidence="1" id="KW-1133">Transmembrane helix</keyword>
<evidence type="ECO:0000313" key="2">
    <source>
        <dbReference type="EMBL" id="SHH83762.1"/>
    </source>
</evidence>
<name>A0A1M5W8B7_9FIRM</name>
<proteinExistence type="predicted"/>